<dbReference type="SUPFAM" id="SSF53335">
    <property type="entry name" value="S-adenosyl-L-methionine-dependent methyltransferases"/>
    <property type="match status" value="1"/>
</dbReference>
<dbReference type="Gene3D" id="3.40.50.150">
    <property type="entry name" value="Vaccinia Virus protein VP39"/>
    <property type="match status" value="1"/>
</dbReference>
<gene>
    <name evidence="2" type="ORF">BST10_19995</name>
</gene>
<evidence type="ECO:0000313" key="3">
    <source>
        <dbReference type="Proteomes" id="UP000192693"/>
    </source>
</evidence>
<keyword evidence="3" id="KW-1185">Reference proteome</keyword>
<dbReference type="InterPro" id="IPR003356">
    <property type="entry name" value="DNA_methylase_A-5"/>
</dbReference>
<name>A0ABX3RHS9_MYCAL</name>
<reference evidence="2 3" key="1">
    <citation type="submission" date="2016-12" db="EMBL/GenBank/DDBJ databases">
        <title>The new phylogeny of genus Mycobacterium.</title>
        <authorList>
            <person name="Tortoli E."/>
            <person name="Trovato A."/>
            <person name="Cirillo D.M."/>
        </authorList>
    </citation>
    <scope>NUCLEOTIDE SEQUENCE [LARGE SCALE GENOMIC DNA]</scope>
    <source>
        <strain evidence="2 3">DSM 45454</strain>
    </source>
</reference>
<dbReference type="InterPro" id="IPR009061">
    <property type="entry name" value="DNA-bd_dom_put_sf"/>
</dbReference>
<dbReference type="PANTHER" id="PTHR42998">
    <property type="entry name" value="TYPE I RESTRICTION ENZYME HINDVIIP M PROTEIN-RELATED"/>
    <property type="match status" value="1"/>
</dbReference>
<dbReference type="EMBL" id="MVHC01000036">
    <property type="protein sequence ID" value="OQZ93656.1"/>
    <property type="molecule type" value="Genomic_DNA"/>
</dbReference>
<dbReference type="Proteomes" id="UP000192693">
    <property type="component" value="Unassembled WGS sequence"/>
</dbReference>
<dbReference type="CDD" id="cd02440">
    <property type="entry name" value="AdoMet_MTases"/>
    <property type="match status" value="1"/>
</dbReference>
<protein>
    <recommendedName>
        <fullName evidence="1">DNA methylase adenine-specific domain-containing protein</fullName>
    </recommendedName>
</protein>
<dbReference type="InterPro" id="IPR029063">
    <property type="entry name" value="SAM-dependent_MTases_sf"/>
</dbReference>
<organism evidence="2 3">
    <name type="scientific">Mycolicibacter algericus DSM 45454</name>
    <dbReference type="NCBI Taxonomy" id="723879"/>
    <lineage>
        <taxon>Bacteria</taxon>
        <taxon>Bacillati</taxon>
        <taxon>Actinomycetota</taxon>
        <taxon>Actinomycetes</taxon>
        <taxon>Mycobacteriales</taxon>
        <taxon>Mycobacteriaceae</taxon>
        <taxon>Mycolicibacter</taxon>
    </lineage>
</organism>
<dbReference type="InterPro" id="IPR052916">
    <property type="entry name" value="Type-I_RE_MTase_Subunit"/>
</dbReference>
<dbReference type="PANTHER" id="PTHR42998:SF1">
    <property type="entry name" value="TYPE I RESTRICTION ENZYME HINDI METHYLASE SUBUNIT"/>
    <property type="match status" value="1"/>
</dbReference>
<evidence type="ECO:0000313" key="2">
    <source>
        <dbReference type="EMBL" id="OQZ93656.1"/>
    </source>
</evidence>
<dbReference type="PRINTS" id="PR00507">
    <property type="entry name" value="N12N6MTFRASE"/>
</dbReference>
<dbReference type="Pfam" id="PF02384">
    <property type="entry name" value="N6_Mtase"/>
    <property type="match status" value="1"/>
</dbReference>
<sequence length="688" mass="74318">MECMMATPSTRMTVSDIAELAGVQRSTVSNWQRRHDEFPKPLPDSPPGRPQFDASTVQAWLTSRGFEPAGDDRASELVRTWRYMVNHVDYAAGDEPLVIFIAAITGLLPEYGASSDERYPVAISVPDLDTTVYATRSQADAIQHFLATELAGVDKAELIEAASRDFDEQIRWRRGPETAEAERNLHNLLAELVHDETRAVLDFACGTGALLTATARKRPQSKYVGVTPGLVEHFIAQARLECYADAGVEHSDILEVDALAGRTFDAVVSIPPFGIRIDSKNDRLRRLPFGPVRGTADAAWPQLAVQALGADGEAFLVLPHNLATSDRADRMRRGLIQLGALAAIVTLPPNANPDSKTLCDLWILSKRQASGADILFVDYSAGDATDVKDYALLASALCDWIDDGPLESSERLPEGDPRFVPISPIKLLGQTVTLDPLFWCARAASPTSAPELIDAVEQAAAALDGARHTLIAADTPPCLLVPDQQALITIRAARGDGLLDIVRRGIPPQGGRDASDNRIERPILRVADVEAMWRGEPVEYDVDSKFGRDPFTHLQFVRHGDVLVWVTPDRQIRATVCTVSGLAPSGSITALRCNPEELDPVYLALTLAAGHNAMHITGSNLPGLRGLDLSFPLISIDRQRQLAHYAQTAQQVMTAARNVAAAAEAFQQALADAAGSGSVAIATEAGDQ</sequence>
<comment type="caution">
    <text evidence="2">The sequence shown here is derived from an EMBL/GenBank/DDBJ whole genome shotgun (WGS) entry which is preliminary data.</text>
</comment>
<proteinExistence type="predicted"/>
<evidence type="ECO:0000259" key="1">
    <source>
        <dbReference type="Pfam" id="PF02384"/>
    </source>
</evidence>
<feature type="domain" description="DNA methylase adenine-specific" evidence="1">
    <location>
        <begin position="184"/>
        <end position="384"/>
    </location>
</feature>
<accession>A0ABX3RHS9</accession>
<dbReference type="SUPFAM" id="SSF46955">
    <property type="entry name" value="Putative DNA-binding domain"/>
    <property type="match status" value="1"/>
</dbReference>